<evidence type="ECO:0008006" key="9">
    <source>
        <dbReference type="Google" id="ProtNLM"/>
    </source>
</evidence>
<keyword evidence="1" id="KW-0511">Multifunctional enzyme</keyword>
<accession>A0A5D3E5S9</accession>
<proteinExistence type="predicted"/>
<dbReference type="InterPro" id="IPR041588">
    <property type="entry name" value="Integrase_H2C2"/>
</dbReference>
<dbReference type="PANTHER" id="PTHR37984">
    <property type="entry name" value="PROTEIN CBG26694"/>
    <property type="match status" value="1"/>
</dbReference>
<dbReference type="InterPro" id="IPR023780">
    <property type="entry name" value="Chromo_domain"/>
</dbReference>
<dbReference type="InterPro" id="IPR043502">
    <property type="entry name" value="DNA/RNA_pol_sf"/>
</dbReference>
<dbReference type="EMBL" id="SSTE01019907">
    <property type="protein sequence ID" value="KAA0035529.1"/>
    <property type="molecule type" value="Genomic_DNA"/>
</dbReference>
<feature type="domain" description="Integrase zinc-binding" evidence="4">
    <location>
        <begin position="123"/>
        <end position="159"/>
    </location>
</feature>
<protein>
    <recommendedName>
        <fullName evidence="9">DNA/RNA polymerases superfamily protein</fullName>
    </recommendedName>
</protein>
<evidence type="ECO:0000256" key="1">
    <source>
        <dbReference type="ARBA" id="ARBA00023268"/>
    </source>
</evidence>
<dbReference type="OrthoDB" id="1738613at2759"/>
<reference evidence="7 8" key="1">
    <citation type="submission" date="2019-08" db="EMBL/GenBank/DDBJ databases">
        <title>Draft genome sequences of two oriental melons (Cucumis melo L. var makuwa).</title>
        <authorList>
            <person name="Kwon S.-Y."/>
        </authorList>
    </citation>
    <scope>NUCLEOTIDE SEQUENCE [LARGE SCALE GENOMIC DNA]</scope>
    <source>
        <strain evidence="8">cv. Chang Bougi</strain>
        <strain evidence="7">cv. SW 3</strain>
        <tissue evidence="6">Leaf</tissue>
    </source>
</reference>
<organism evidence="6 8">
    <name type="scientific">Cucumis melo var. makuwa</name>
    <name type="common">Oriental melon</name>
    <dbReference type="NCBI Taxonomy" id="1194695"/>
    <lineage>
        <taxon>Eukaryota</taxon>
        <taxon>Viridiplantae</taxon>
        <taxon>Streptophyta</taxon>
        <taxon>Embryophyta</taxon>
        <taxon>Tracheophyta</taxon>
        <taxon>Spermatophyta</taxon>
        <taxon>Magnoliopsida</taxon>
        <taxon>eudicotyledons</taxon>
        <taxon>Gunneridae</taxon>
        <taxon>Pentapetalae</taxon>
        <taxon>rosids</taxon>
        <taxon>fabids</taxon>
        <taxon>Cucurbitales</taxon>
        <taxon>Cucurbitaceae</taxon>
        <taxon>Benincaseae</taxon>
        <taxon>Cucumis</taxon>
    </lineage>
</organism>
<dbReference type="Gene3D" id="1.10.340.70">
    <property type="match status" value="1"/>
</dbReference>
<dbReference type="Proteomes" id="UP000321393">
    <property type="component" value="Unassembled WGS sequence"/>
</dbReference>
<evidence type="ECO:0000259" key="2">
    <source>
        <dbReference type="Pfam" id="PF00385"/>
    </source>
</evidence>
<feature type="domain" description="Chromo" evidence="2">
    <location>
        <begin position="206"/>
        <end position="247"/>
    </location>
</feature>
<evidence type="ECO:0000313" key="7">
    <source>
        <dbReference type="Proteomes" id="UP000321393"/>
    </source>
</evidence>
<feature type="domain" description="Reverse transcriptase/retrotransposon-derived protein RNase H-like" evidence="3">
    <location>
        <begin position="12"/>
        <end position="72"/>
    </location>
</feature>
<dbReference type="AlphaFoldDB" id="A0A5D3E5S9"/>
<name>A0A5D3E5S9_CUCMM</name>
<comment type="caution">
    <text evidence="6">The sequence shown here is derived from an EMBL/GenBank/DDBJ whole genome shotgun (WGS) entry which is preliminary data.</text>
</comment>
<dbReference type="Pfam" id="PF00385">
    <property type="entry name" value="Chromo"/>
    <property type="match status" value="1"/>
</dbReference>
<dbReference type="GO" id="GO:0003824">
    <property type="term" value="F:catalytic activity"/>
    <property type="evidence" value="ECO:0007669"/>
    <property type="project" value="UniProtKB-KW"/>
</dbReference>
<sequence length="253" mass="29400">MLSLSGQINANRVFQELKKRLVTTPILTLPLTRKDYVVYCKASRQGLGCVLMQDGKVITYASKRAKFEQRQWLELIKDYDCTIEYHPEKLGKSKEALEVEFELRTDGAIVRHGRLCVSNISEFKDAILEEAHSLTYAMHLGSTKMYRTLKKTDWWPGMNYQSSIGMAPYDVLYDRPCRTPVCLNEAGEQKLVVELKEDFSYDEEAVRILDRKEQILRNKTIPLVKVLWRHHGVEEATWEPEEQIKKSYSSLFS</sequence>
<dbReference type="InterPro" id="IPR050951">
    <property type="entry name" value="Retrovirus_Pol_polyprotein"/>
</dbReference>
<dbReference type="SUPFAM" id="SSF56672">
    <property type="entry name" value="DNA/RNA polymerases"/>
    <property type="match status" value="1"/>
</dbReference>
<dbReference type="EMBL" id="SSTD01000141">
    <property type="protein sequence ID" value="TYK31006.1"/>
    <property type="molecule type" value="Genomic_DNA"/>
</dbReference>
<dbReference type="Pfam" id="PF17919">
    <property type="entry name" value="RT_RNaseH_2"/>
    <property type="match status" value="1"/>
</dbReference>
<evidence type="ECO:0000259" key="3">
    <source>
        <dbReference type="Pfam" id="PF17919"/>
    </source>
</evidence>
<evidence type="ECO:0000313" key="8">
    <source>
        <dbReference type="Proteomes" id="UP000321947"/>
    </source>
</evidence>
<evidence type="ECO:0000259" key="4">
    <source>
        <dbReference type="Pfam" id="PF17921"/>
    </source>
</evidence>
<dbReference type="InterPro" id="IPR041577">
    <property type="entry name" value="RT_RNaseH_2"/>
</dbReference>
<gene>
    <name evidence="6" type="ORF">E5676_scaffold455G002380</name>
    <name evidence="5" type="ORF">E6C27_scaffold285G001950</name>
</gene>
<evidence type="ECO:0000313" key="5">
    <source>
        <dbReference type="EMBL" id="KAA0035529.1"/>
    </source>
</evidence>
<dbReference type="Proteomes" id="UP000321947">
    <property type="component" value="Unassembled WGS sequence"/>
</dbReference>
<evidence type="ECO:0000313" key="6">
    <source>
        <dbReference type="EMBL" id="TYK31006.1"/>
    </source>
</evidence>
<dbReference type="Pfam" id="PF17921">
    <property type="entry name" value="Integrase_H2C2"/>
    <property type="match status" value="1"/>
</dbReference>
<dbReference type="PANTHER" id="PTHR37984:SF5">
    <property type="entry name" value="PROTEIN NYNRIN-LIKE"/>
    <property type="match status" value="1"/>
</dbReference>